<name>A0A2K8QGC9_9GAMM</name>
<dbReference type="KEGG" id="dfn:CVE23_00330"/>
<keyword evidence="2 8" id="KW-0813">Transport</keyword>
<dbReference type="Proteomes" id="UP000231901">
    <property type="component" value="Chromosome"/>
</dbReference>
<evidence type="ECO:0000256" key="3">
    <source>
        <dbReference type="ARBA" id="ARBA00022475"/>
    </source>
</evidence>
<comment type="similarity">
    <text evidence="8">Belongs to the binding-protein-dependent transport system permease family.</text>
</comment>
<reference evidence="10" key="1">
    <citation type="journal article" date="2018" name="Genome Announc.">
        <title>Complete genome sequence of a Dickeya fangzhongdai type strain causing bleeding canker of pear tree trunks.</title>
        <authorList>
            <person name="Zhao Y."/>
            <person name="Tian Y."/>
            <person name="Li X."/>
            <person name="Hu B."/>
        </authorList>
    </citation>
    <scope>NUCLEOTIDE SEQUENCE [LARGE SCALE GENOMIC DNA]</scope>
    <source>
        <strain evidence="10">DSM 101947</strain>
    </source>
</reference>
<evidence type="ECO:0000256" key="1">
    <source>
        <dbReference type="ARBA" id="ARBA00004429"/>
    </source>
</evidence>
<feature type="transmembrane region" description="Helical" evidence="8">
    <location>
        <begin position="114"/>
        <end position="137"/>
    </location>
</feature>
<keyword evidence="4" id="KW-0997">Cell inner membrane</keyword>
<dbReference type="GO" id="GO:0016301">
    <property type="term" value="F:kinase activity"/>
    <property type="evidence" value="ECO:0007669"/>
    <property type="project" value="UniProtKB-KW"/>
</dbReference>
<comment type="subcellular location">
    <subcellularLocation>
        <location evidence="1">Cell inner membrane</location>
        <topology evidence="1">Multi-pass membrane protein</topology>
    </subcellularLocation>
    <subcellularLocation>
        <location evidence="8">Cell membrane</location>
        <topology evidence="8">Multi-pass membrane protein</topology>
    </subcellularLocation>
</comment>
<evidence type="ECO:0000256" key="5">
    <source>
        <dbReference type="ARBA" id="ARBA00022692"/>
    </source>
</evidence>
<evidence type="ECO:0000256" key="7">
    <source>
        <dbReference type="ARBA" id="ARBA00023136"/>
    </source>
</evidence>
<sequence>MRKLINYQPLPLTRGMMGFLPLLALLLVYLMASDARLAANAADKLLPGLGAMADAMHRMAFEPNERTGEYMLWVDTAASLLRLLIGVGLSAMLALVFGLLCGALPAVRATLSPLITLFALIPPLAVLPVLFICFGLGEVSKVVLIMVGITPFIIRDLQLYIQSLPQEQLVKAQTLGGHSGQILWRVILPQLMPRLLDAVRLSLSSAWLFLIAAEAIAATEGLGYRIFLMRRYLAMDVILPYVAWITALAFLLDVLLRVISRRGWPWYYSK</sequence>
<dbReference type="PANTHER" id="PTHR30151">
    <property type="entry name" value="ALKANE SULFONATE ABC TRANSPORTER-RELATED, MEMBRANE SUBUNIT"/>
    <property type="match status" value="1"/>
</dbReference>
<keyword evidence="10" id="KW-1185">Reference proteome</keyword>
<keyword evidence="7 8" id="KW-0472">Membrane</keyword>
<feature type="transmembrane region" description="Helical" evidence="8">
    <location>
        <begin position="238"/>
        <end position="260"/>
    </location>
</feature>
<keyword evidence="9" id="KW-0418">Kinase</keyword>
<proteinExistence type="inferred from homology"/>
<evidence type="ECO:0000313" key="10">
    <source>
        <dbReference type="Proteomes" id="UP000231901"/>
    </source>
</evidence>
<dbReference type="GO" id="GO:0005886">
    <property type="term" value="C:plasma membrane"/>
    <property type="evidence" value="ECO:0007669"/>
    <property type="project" value="UniProtKB-SubCell"/>
</dbReference>
<keyword evidence="3" id="KW-1003">Cell membrane</keyword>
<dbReference type="InterPro" id="IPR035906">
    <property type="entry name" value="MetI-like_sf"/>
</dbReference>
<dbReference type="SUPFAM" id="SSF161098">
    <property type="entry name" value="MetI-like"/>
    <property type="match status" value="1"/>
</dbReference>
<evidence type="ECO:0000313" key="9">
    <source>
        <dbReference type="EMBL" id="ATZ92559.1"/>
    </source>
</evidence>
<protein>
    <submittedName>
        <fullName evidence="9">Lipid kinase</fullName>
    </submittedName>
</protein>
<keyword evidence="9" id="KW-0808">Transferase</keyword>
<dbReference type="Gene3D" id="1.10.3720.10">
    <property type="entry name" value="MetI-like"/>
    <property type="match status" value="1"/>
</dbReference>
<dbReference type="PANTHER" id="PTHR30151:SF25">
    <property type="entry name" value="TAURINE TRANSPORT SYSTEM PERMEASE PROTEIN TAUC"/>
    <property type="match status" value="1"/>
</dbReference>
<organism evidence="9 10">
    <name type="scientific">Dickeya fangzhongdai</name>
    <dbReference type="NCBI Taxonomy" id="1778540"/>
    <lineage>
        <taxon>Bacteria</taxon>
        <taxon>Pseudomonadati</taxon>
        <taxon>Pseudomonadota</taxon>
        <taxon>Gammaproteobacteria</taxon>
        <taxon>Enterobacterales</taxon>
        <taxon>Pectobacteriaceae</taxon>
        <taxon>Dickeya</taxon>
    </lineage>
</organism>
<evidence type="ECO:0000256" key="8">
    <source>
        <dbReference type="RuleBase" id="RU363032"/>
    </source>
</evidence>
<evidence type="ECO:0000256" key="4">
    <source>
        <dbReference type="ARBA" id="ARBA00022519"/>
    </source>
</evidence>
<keyword evidence="5 8" id="KW-0812">Transmembrane</keyword>
<gene>
    <name evidence="9" type="ORF">CVE23_00330</name>
</gene>
<evidence type="ECO:0000256" key="2">
    <source>
        <dbReference type="ARBA" id="ARBA00022448"/>
    </source>
</evidence>
<dbReference type="GO" id="GO:0055085">
    <property type="term" value="P:transmembrane transport"/>
    <property type="evidence" value="ECO:0007669"/>
    <property type="project" value="InterPro"/>
</dbReference>
<dbReference type="GO" id="GO:0010438">
    <property type="term" value="P:cellular response to sulfur starvation"/>
    <property type="evidence" value="ECO:0007669"/>
    <property type="project" value="TreeGrafter"/>
</dbReference>
<dbReference type="GeneID" id="66562790"/>
<dbReference type="Pfam" id="PF00528">
    <property type="entry name" value="BPD_transp_1"/>
    <property type="match status" value="1"/>
</dbReference>
<dbReference type="CDD" id="cd06261">
    <property type="entry name" value="TM_PBP2"/>
    <property type="match status" value="1"/>
</dbReference>
<feature type="transmembrane region" description="Helical" evidence="8">
    <location>
        <begin position="198"/>
        <end position="218"/>
    </location>
</feature>
<dbReference type="PROSITE" id="PS50928">
    <property type="entry name" value="ABC_TM1"/>
    <property type="match status" value="1"/>
</dbReference>
<keyword evidence="6 8" id="KW-1133">Transmembrane helix</keyword>
<evidence type="ECO:0000256" key="6">
    <source>
        <dbReference type="ARBA" id="ARBA00022989"/>
    </source>
</evidence>
<accession>A0A2K8QGC9</accession>
<dbReference type="AlphaFoldDB" id="A0A2K8QGC9"/>
<feature type="transmembrane region" description="Helical" evidence="8">
    <location>
        <begin position="80"/>
        <end position="107"/>
    </location>
</feature>
<dbReference type="RefSeq" id="WP_038920640.1">
    <property type="nucleotide sequence ID" value="NZ_BMJF01000013.1"/>
</dbReference>
<dbReference type="InterPro" id="IPR000515">
    <property type="entry name" value="MetI-like"/>
</dbReference>
<dbReference type="EMBL" id="CP025003">
    <property type="protein sequence ID" value="ATZ92559.1"/>
    <property type="molecule type" value="Genomic_DNA"/>
</dbReference>
<dbReference type="OrthoDB" id="258894at2"/>